<sequence>MDIGNQIRERRARLGLSQDELAQRLYVSRVTISHWETGKTLPDVQSMLLLANLFDTTIDELVRGDVDEMREMVKRSEQRTKIFAVALATVEVIVITALAVTAVAGREYLEPVLRLLLAVLVLAFSIAVLVARRGADAGDAKSAADLLGAATGDPVEAARESGASLGMRLVLQVFAGLAVGIGVLVAGDVLLDPREFRKLLIVLVVVAALAGSFVLGRFARPAWTAAILPALWVAGAVALGVATGGFTSLRDWLAVAGGAVVLLVFWAAARKRRG</sequence>
<dbReference type="InterPro" id="IPR010982">
    <property type="entry name" value="Lambda_DNA-bd_dom_sf"/>
</dbReference>
<dbReference type="SMART" id="SM00530">
    <property type="entry name" value="HTH_XRE"/>
    <property type="match status" value="1"/>
</dbReference>
<feature type="transmembrane region" description="Helical" evidence="2">
    <location>
        <begin position="252"/>
        <end position="269"/>
    </location>
</feature>
<feature type="transmembrane region" description="Helical" evidence="2">
    <location>
        <begin position="169"/>
        <end position="187"/>
    </location>
</feature>
<evidence type="ECO:0000313" key="5">
    <source>
        <dbReference type="Proteomes" id="UP000746751"/>
    </source>
</evidence>
<keyword evidence="2" id="KW-0472">Membrane</keyword>
<dbReference type="Gene3D" id="1.10.260.40">
    <property type="entry name" value="lambda repressor-like DNA-binding domains"/>
    <property type="match status" value="1"/>
</dbReference>
<dbReference type="PROSITE" id="PS50943">
    <property type="entry name" value="HTH_CROC1"/>
    <property type="match status" value="1"/>
</dbReference>
<dbReference type="EMBL" id="DYVF01000021">
    <property type="protein sequence ID" value="HJG30298.1"/>
    <property type="molecule type" value="Genomic_DNA"/>
</dbReference>
<evidence type="ECO:0000256" key="1">
    <source>
        <dbReference type="ARBA" id="ARBA00023125"/>
    </source>
</evidence>
<dbReference type="AlphaFoldDB" id="A0A921LSK7"/>
<keyword evidence="2" id="KW-1133">Transmembrane helix</keyword>
<reference evidence="4" key="1">
    <citation type="journal article" date="2021" name="PeerJ">
        <title>Extensive microbial diversity within the chicken gut microbiome revealed by metagenomics and culture.</title>
        <authorList>
            <person name="Gilroy R."/>
            <person name="Ravi A."/>
            <person name="Getino M."/>
            <person name="Pursley I."/>
            <person name="Horton D.L."/>
            <person name="Alikhan N.F."/>
            <person name="Baker D."/>
            <person name="Gharbi K."/>
            <person name="Hall N."/>
            <person name="Watson M."/>
            <person name="Adriaenssens E.M."/>
            <person name="Foster-Nyarko E."/>
            <person name="Jarju S."/>
            <person name="Secka A."/>
            <person name="Antonio M."/>
            <person name="Oren A."/>
            <person name="Chaudhuri R.R."/>
            <person name="La Ragione R."/>
            <person name="Hildebrand F."/>
            <person name="Pallen M.J."/>
        </authorList>
    </citation>
    <scope>NUCLEOTIDE SEQUENCE</scope>
    <source>
        <strain evidence="4">ChiGjej2B2-7701</strain>
    </source>
</reference>
<feature type="domain" description="HTH cro/C1-type" evidence="3">
    <location>
        <begin position="7"/>
        <end position="61"/>
    </location>
</feature>
<dbReference type="Pfam" id="PF01381">
    <property type="entry name" value="HTH_3"/>
    <property type="match status" value="1"/>
</dbReference>
<dbReference type="PANTHER" id="PTHR46558">
    <property type="entry name" value="TRACRIPTIONAL REGULATORY PROTEIN-RELATED-RELATED"/>
    <property type="match status" value="1"/>
</dbReference>
<organism evidence="4 5">
    <name type="scientific">Collinsella ihumii</name>
    <dbReference type="NCBI Taxonomy" id="1720204"/>
    <lineage>
        <taxon>Bacteria</taxon>
        <taxon>Bacillati</taxon>
        <taxon>Actinomycetota</taxon>
        <taxon>Coriobacteriia</taxon>
        <taxon>Coriobacteriales</taxon>
        <taxon>Coriobacteriaceae</taxon>
        <taxon>Collinsella</taxon>
    </lineage>
</organism>
<accession>A0A921LSK7</accession>
<keyword evidence="1" id="KW-0238">DNA-binding</keyword>
<keyword evidence="2" id="KW-0812">Transmembrane</keyword>
<dbReference type="PANTHER" id="PTHR46558:SF15">
    <property type="entry name" value="HELIX-TURN-HELIX DOMAIN PROTEIN"/>
    <property type="match status" value="1"/>
</dbReference>
<feature type="transmembrane region" description="Helical" evidence="2">
    <location>
        <begin position="82"/>
        <end position="105"/>
    </location>
</feature>
<proteinExistence type="predicted"/>
<gene>
    <name evidence="4" type="ORF">K8U80_02760</name>
</gene>
<evidence type="ECO:0000259" key="3">
    <source>
        <dbReference type="PROSITE" id="PS50943"/>
    </source>
</evidence>
<comment type="caution">
    <text evidence="4">The sequence shown here is derived from an EMBL/GenBank/DDBJ whole genome shotgun (WGS) entry which is preliminary data.</text>
</comment>
<name>A0A921LSK7_9ACTN</name>
<protein>
    <submittedName>
        <fullName evidence="4">Helix-turn-helix domain-containing protein</fullName>
    </submittedName>
</protein>
<dbReference type="Proteomes" id="UP000746751">
    <property type="component" value="Unassembled WGS sequence"/>
</dbReference>
<evidence type="ECO:0000313" key="4">
    <source>
        <dbReference type="EMBL" id="HJG30298.1"/>
    </source>
</evidence>
<feature type="transmembrane region" description="Helical" evidence="2">
    <location>
        <begin position="226"/>
        <end position="246"/>
    </location>
</feature>
<dbReference type="SUPFAM" id="SSF47413">
    <property type="entry name" value="lambda repressor-like DNA-binding domains"/>
    <property type="match status" value="1"/>
</dbReference>
<feature type="transmembrane region" description="Helical" evidence="2">
    <location>
        <begin position="199"/>
        <end position="219"/>
    </location>
</feature>
<dbReference type="CDD" id="cd00093">
    <property type="entry name" value="HTH_XRE"/>
    <property type="match status" value="1"/>
</dbReference>
<dbReference type="GO" id="GO:0003677">
    <property type="term" value="F:DNA binding"/>
    <property type="evidence" value="ECO:0007669"/>
    <property type="project" value="UniProtKB-KW"/>
</dbReference>
<dbReference type="InterPro" id="IPR001387">
    <property type="entry name" value="Cro/C1-type_HTH"/>
</dbReference>
<reference evidence="4" key="2">
    <citation type="submission" date="2021-09" db="EMBL/GenBank/DDBJ databases">
        <authorList>
            <person name="Gilroy R."/>
        </authorList>
    </citation>
    <scope>NUCLEOTIDE SEQUENCE</scope>
    <source>
        <strain evidence="4">ChiGjej2B2-7701</strain>
    </source>
</reference>
<feature type="transmembrane region" description="Helical" evidence="2">
    <location>
        <begin position="111"/>
        <end position="131"/>
    </location>
</feature>
<evidence type="ECO:0000256" key="2">
    <source>
        <dbReference type="SAM" id="Phobius"/>
    </source>
</evidence>